<dbReference type="SMART" id="SM00595">
    <property type="entry name" value="MADF"/>
    <property type="match status" value="1"/>
</dbReference>
<feature type="compositionally biased region" description="Low complexity" evidence="1">
    <location>
        <begin position="402"/>
        <end position="436"/>
    </location>
</feature>
<feature type="region of interest" description="Disordered" evidence="1">
    <location>
        <begin position="171"/>
        <end position="192"/>
    </location>
</feature>
<name>A0A131YZ14_RHIAP</name>
<feature type="compositionally biased region" description="Acidic residues" evidence="1">
    <location>
        <begin position="450"/>
        <end position="459"/>
    </location>
</feature>
<dbReference type="Pfam" id="PF10545">
    <property type="entry name" value="MADF_DNA_bdg"/>
    <property type="match status" value="1"/>
</dbReference>
<accession>A0A131YZ14</accession>
<dbReference type="PANTHER" id="PTHR12243:SF67">
    <property type="entry name" value="COREPRESSOR OF PANGOLIN, ISOFORM A-RELATED"/>
    <property type="match status" value="1"/>
</dbReference>
<protein>
    <recommendedName>
        <fullName evidence="2">MADF domain-containing protein</fullName>
    </recommendedName>
</protein>
<dbReference type="GO" id="GO:0005667">
    <property type="term" value="C:transcription regulator complex"/>
    <property type="evidence" value="ECO:0007669"/>
    <property type="project" value="TreeGrafter"/>
</dbReference>
<reference evidence="3" key="1">
    <citation type="journal article" date="2016" name="Ticks Tick Borne Dis.">
        <title>De novo assembly and annotation of the salivary gland transcriptome of Rhipicephalus appendiculatus male and female ticks during blood feeding.</title>
        <authorList>
            <person name="de Castro M.H."/>
            <person name="de Klerk D."/>
            <person name="Pienaar R."/>
            <person name="Latif A.A."/>
            <person name="Rees D.J."/>
            <person name="Mans B.J."/>
        </authorList>
    </citation>
    <scope>NUCLEOTIDE SEQUENCE</scope>
    <source>
        <tissue evidence="3">Salivary glands</tissue>
    </source>
</reference>
<feature type="domain" description="MADF" evidence="2">
    <location>
        <begin position="8"/>
        <end position="87"/>
    </location>
</feature>
<dbReference type="InterPro" id="IPR039353">
    <property type="entry name" value="TF_Adf1"/>
</dbReference>
<dbReference type="InterPro" id="IPR006578">
    <property type="entry name" value="MADF-dom"/>
</dbReference>
<dbReference type="GO" id="GO:0005634">
    <property type="term" value="C:nucleus"/>
    <property type="evidence" value="ECO:0007669"/>
    <property type="project" value="TreeGrafter"/>
</dbReference>
<evidence type="ECO:0000313" key="3">
    <source>
        <dbReference type="EMBL" id="JAP84424.1"/>
    </source>
</evidence>
<organism evidence="3">
    <name type="scientific">Rhipicephalus appendiculatus</name>
    <name type="common">Brown ear tick</name>
    <dbReference type="NCBI Taxonomy" id="34631"/>
    <lineage>
        <taxon>Eukaryota</taxon>
        <taxon>Metazoa</taxon>
        <taxon>Ecdysozoa</taxon>
        <taxon>Arthropoda</taxon>
        <taxon>Chelicerata</taxon>
        <taxon>Arachnida</taxon>
        <taxon>Acari</taxon>
        <taxon>Parasitiformes</taxon>
        <taxon>Ixodida</taxon>
        <taxon>Ixodoidea</taxon>
        <taxon>Ixodidae</taxon>
        <taxon>Rhipicephalinae</taxon>
        <taxon>Rhipicephalus</taxon>
        <taxon>Rhipicephalus</taxon>
    </lineage>
</organism>
<dbReference type="PANTHER" id="PTHR12243">
    <property type="entry name" value="MADF DOMAIN TRANSCRIPTION FACTOR"/>
    <property type="match status" value="1"/>
</dbReference>
<feature type="compositionally biased region" description="Polar residues" evidence="1">
    <location>
        <begin position="285"/>
        <end position="300"/>
    </location>
</feature>
<feature type="region of interest" description="Disordered" evidence="1">
    <location>
        <begin position="239"/>
        <end position="352"/>
    </location>
</feature>
<feature type="region of interest" description="Disordered" evidence="1">
    <location>
        <begin position="389"/>
        <end position="482"/>
    </location>
</feature>
<evidence type="ECO:0000256" key="1">
    <source>
        <dbReference type="SAM" id="MobiDB-lite"/>
    </source>
</evidence>
<dbReference type="EMBL" id="GEDV01004133">
    <property type="protein sequence ID" value="JAP84424.1"/>
    <property type="molecule type" value="Transcribed_RNA"/>
</dbReference>
<sequence>MPDEFSVRLCSLVQMYPALYDIFNEGFRDEEAKDNAWQEIARDLGVAQSKCVIKWKSLKHQYVKAKKEKNTTWDLWPYLQFLDETTAAKSGPKKRKRESTATPMKMETSVSTDVDMPSADSAGMENVEVKTATRSSRSTRTSTIYKETVMTPMKGAFATAETGTPLQPVATASRANPEKKQTKAATARTARSKRSDVTVTKVSEQSFLSQIPFLYWRASSVNDTVGVGEVDFTETGTPLQTVNMAPEPAIPEPSNKLSEPVQPTPARGSARRQSARAPEPVIPEPSNNLSEPVQPTPTRGSTRRQSARVSLVRVDADAASATSQANGTSSGTPLKEAAVHSRGTAKVSSTTATLQPEVVLSRIPVPSYRITLDETPAVQPAANAQEATVSEAIRKGSPRKVAATSQAAKMAAASPAPTKATAASPAPPKARVSSTPRGRRSTRPAPAEMIPEEPEDNEQVEPPQPKRQRMEGNGIGANDQADALADMKFETALDQKFFKQLKEKFDKLRPEVASTIKASIFKMLDEAADN</sequence>
<dbReference type="GO" id="GO:0006357">
    <property type="term" value="P:regulation of transcription by RNA polymerase II"/>
    <property type="evidence" value="ECO:0007669"/>
    <property type="project" value="TreeGrafter"/>
</dbReference>
<feature type="region of interest" description="Disordered" evidence="1">
    <location>
        <begin position="88"/>
        <end position="140"/>
    </location>
</feature>
<evidence type="ECO:0000259" key="2">
    <source>
        <dbReference type="PROSITE" id="PS51029"/>
    </source>
</evidence>
<feature type="compositionally biased region" description="Polar residues" evidence="1">
    <location>
        <begin position="320"/>
        <end position="332"/>
    </location>
</feature>
<proteinExistence type="predicted"/>
<dbReference type="AlphaFoldDB" id="A0A131YZ14"/>
<dbReference type="PROSITE" id="PS51029">
    <property type="entry name" value="MADF"/>
    <property type="match status" value="1"/>
</dbReference>